<dbReference type="Proteomes" id="UP000199356">
    <property type="component" value="Unassembled WGS sequence"/>
</dbReference>
<sequence>MSTILGVIILLAALAVSVLGLLAANRDSRKFDGSARRAAGDAQPTGTSGTRPPEPSTQTSPPSNTAAVSGSP</sequence>
<evidence type="ECO:0000313" key="3">
    <source>
        <dbReference type="Proteomes" id="UP000199356"/>
    </source>
</evidence>
<feature type="region of interest" description="Disordered" evidence="1">
    <location>
        <begin position="29"/>
        <end position="72"/>
    </location>
</feature>
<evidence type="ECO:0000313" key="2">
    <source>
        <dbReference type="EMBL" id="SFO90850.1"/>
    </source>
</evidence>
<protein>
    <submittedName>
        <fullName evidence="2">Uncharacterized protein</fullName>
    </submittedName>
</protein>
<proteinExistence type="predicted"/>
<accession>A0A1I5L0H4</accession>
<evidence type="ECO:0000256" key="1">
    <source>
        <dbReference type="SAM" id="MobiDB-lite"/>
    </source>
</evidence>
<reference evidence="2 3" key="1">
    <citation type="submission" date="2016-10" db="EMBL/GenBank/DDBJ databases">
        <authorList>
            <person name="de Groot N.N."/>
        </authorList>
    </citation>
    <scope>NUCLEOTIDE SEQUENCE [LARGE SCALE GENOMIC DNA]</scope>
    <source>
        <strain evidence="2 3">DSM 19547</strain>
    </source>
</reference>
<dbReference type="AlphaFoldDB" id="A0A1I5L0H4"/>
<gene>
    <name evidence="2" type="ORF">SAMN04488047_101403</name>
</gene>
<feature type="compositionally biased region" description="Basic and acidic residues" evidence="1">
    <location>
        <begin position="29"/>
        <end position="39"/>
    </location>
</feature>
<keyword evidence="3" id="KW-1185">Reference proteome</keyword>
<name>A0A1I5L0H4_9RHOB</name>
<organism evidence="2 3">
    <name type="scientific">Tranquillimonas alkanivorans</name>
    <dbReference type="NCBI Taxonomy" id="441119"/>
    <lineage>
        <taxon>Bacteria</taxon>
        <taxon>Pseudomonadati</taxon>
        <taxon>Pseudomonadota</taxon>
        <taxon>Alphaproteobacteria</taxon>
        <taxon>Rhodobacterales</taxon>
        <taxon>Roseobacteraceae</taxon>
        <taxon>Tranquillimonas</taxon>
    </lineage>
</organism>
<dbReference type="EMBL" id="FOXA01000001">
    <property type="protein sequence ID" value="SFO90850.1"/>
    <property type="molecule type" value="Genomic_DNA"/>
</dbReference>